<keyword evidence="2" id="KW-1185">Reference proteome</keyword>
<dbReference type="RefSeq" id="WP_265677308.1">
    <property type="nucleotide sequence ID" value="NZ_JAKRRY010000045.1"/>
</dbReference>
<dbReference type="EMBL" id="JAKRRY010000045">
    <property type="protein sequence ID" value="MCW8348706.1"/>
    <property type="molecule type" value="Genomic_DNA"/>
</dbReference>
<evidence type="ECO:0000313" key="2">
    <source>
        <dbReference type="Proteomes" id="UP001155587"/>
    </source>
</evidence>
<accession>A0A9X3CSI3</accession>
<sequence>MFDPIFTPNVRDAHAKSLSIFTEIVATQFTPNEVTIYAYRIGRGCFHVLKLDDQLEITITDGQADIPDKTHCLDYLRTGHIQIGVFDSMDVTYLINHLLKALKEKNEHLTYSYQHHDEQYGEANDQ</sequence>
<gene>
    <name evidence="1" type="ORF">MD535_22210</name>
</gene>
<name>A0A9X3CSI3_9VIBR</name>
<comment type="caution">
    <text evidence="1">The sequence shown here is derived from an EMBL/GenBank/DDBJ whole genome shotgun (WGS) entry which is preliminary data.</text>
</comment>
<organism evidence="1 2">
    <name type="scientific">Vibrio qingdaonensis</name>
    <dbReference type="NCBI Taxonomy" id="2829491"/>
    <lineage>
        <taxon>Bacteria</taxon>
        <taxon>Pseudomonadati</taxon>
        <taxon>Pseudomonadota</taxon>
        <taxon>Gammaproteobacteria</taxon>
        <taxon>Vibrionales</taxon>
        <taxon>Vibrionaceae</taxon>
        <taxon>Vibrio</taxon>
    </lineage>
</organism>
<dbReference type="AlphaFoldDB" id="A0A9X3CSI3"/>
<reference evidence="1" key="1">
    <citation type="submission" date="2022-02" db="EMBL/GenBank/DDBJ databases">
        <title>Vibrio sp. nov, a new bacterium isolated from seawater.</title>
        <authorList>
            <person name="Yuan Y."/>
        </authorList>
    </citation>
    <scope>NUCLEOTIDE SEQUENCE</scope>
    <source>
        <strain evidence="1">ZSDZ65</strain>
    </source>
</reference>
<protein>
    <submittedName>
        <fullName evidence="1">Uncharacterized protein</fullName>
    </submittedName>
</protein>
<dbReference type="Proteomes" id="UP001155587">
    <property type="component" value="Unassembled WGS sequence"/>
</dbReference>
<proteinExistence type="predicted"/>
<evidence type="ECO:0000313" key="1">
    <source>
        <dbReference type="EMBL" id="MCW8348706.1"/>
    </source>
</evidence>